<name>A0A6A4GJP2_9AGAR</name>
<feature type="compositionally biased region" description="Polar residues" evidence="1">
    <location>
        <begin position="126"/>
        <end position="135"/>
    </location>
</feature>
<feature type="compositionally biased region" description="Basic and acidic residues" evidence="1">
    <location>
        <begin position="627"/>
        <end position="636"/>
    </location>
</feature>
<feature type="region of interest" description="Disordered" evidence="1">
    <location>
        <begin position="226"/>
        <end position="247"/>
    </location>
</feature>
<evidence type="ECO:0000256" key="1">
    <source>
        <dbReference type="SAM" id="MobiDB-lite"/>
    </source>
</evidence>
<feature type="compositionally biased region" description="Acidic residues" evidence="1">
    <location>
        <begin position="694"/>
        <end position="705"/>
    </location>
</feature>
<protein>
    <submittedName>
        <fullName evidence="2">Uncharacterized protein</fullName>
    </submittedName>
</protein>
<organism evidence="2 3">
    <name type="scientific">Gymnopus androsaceus JB14</name>
    <dbReference type="NCBI Taxonomy" id="1447944"/>
    <lineage>
        <taxon>Eukaryota</taxon>
        <taxon>Fungi</taxon>
        <taxon>Dikarya</taxon>
        <taxon>Basidiomycota</taxon>
        <taxon>Agaricomycotina</taxon>
        <taxon>Agaricomycetes</taxon>
        <taxon>Agaricomycetidae</taxon>
        <taxon>Agaricales</taxon>
        <taxon>Marasmiineae</taxon>
        <taxon>Omphalotaceae</taxon>
        <taxon>Gymnopus</taxon>
    </lineage>
</organism>
<feature type="region of interest" description="Disordered" evidence="1">
    <location>
        <begin position="126"/>
        <end position="165"/>
    </location>
</feature>
<feature type="compositionally biased region" description="Basic residues" evidence="1">
    <location>
        <begin position="572"/>
        <end position="586"/>
    </location>
</feature>
<evidence type="ECO:0000313" key="2">
    <source>
        <dbReference type="EMBL" id="KAE9385485.1"/>
    </source>
</evidence>
<gene>
    <name evidence="2" type="ORF">BT96DRAFT_1006996</name>
</gene>
<feature type="region of interest" description="Disordered" evidence="1">
    <location>
        <begin position="560"/>
        <end position="705"/>
    </location>
</feature>
<sequence length="705" mass="76084">MWWAMRNEGRSSRCFATPQEFANLCSSFIRFFRPFCKMPALTWTDPVVTEPVDASQVARAPAEISKSTQDVLDSTRQNLRVITVQRPSTSQVISYLDSLDVGFDPEADSSSPRVSTQDILRHANVNATQNLSGGSIETRPPFAKHSGANTPSSSSLPSTASAPAVDTSVPLPSTCAAAPGSAGSSASVAVVSSPEDDIGVGASSGAGSSGVVTVAGEAVIAAGPSTSAAAESATGLGAPRKKRSAMGAEERKLLKQSGVDKQDKLMDAINDATTAYEAKLEEIANANGYKVDRIKQLALYSPPIKSRRKVSDWNIMVYFKGKELNDDKGPGDRKTLDEIREELRKDKDLMAAMSDSEEMKIYREEYYEAKEAESKGKVQRVSGKSMAQVASKTLDLLQAQCDYAFLTVGTNSFGVTTRGSFEKDTAKGFFGAGPADDFLREKFGISLAKLGECFDAYVCTKEALGKKKLSKADMAKATVKLINRGLEEITGVKDLVMAYSKYEESIVAVYKVVIDGWPEDIPRVSPQSLTKVEDVKELYDAWSEGQACWRKLTSKQVRELKAQREPVAGRVKQAKKKQMNTRKQKRAHVEDDDEDDGDAQMSEDEERARGGKRKASGDTAKAQKRLRLGDDKDGGKSGKAKAKSGAKGKGKVVSKEKAKGKGKEGVSAGKSRGSMARKAKENVVSIPDGIVDDKEGESDEYVEDE</sequence>
<keyword evidence="3" id="KW-1185">Reference proteome</keyword>
<dbReference type="OrthoDB" id="3253416at2759"/>
<feature type="compositionally biased region" description="Low complexity" evidence="1">
    <location>
        <begin position="150"/>
        <end position="164"/>
    </location>
</feature>
<reference evidence="2" key="1">
    <citation type="journal article" date="2019" name="Environ. Microbiol.">
        <title>Fungal ecological strategies reflected in gene transcription - a case study of two litter decomposers.</title>
        <authorList>
            <person name="Barbi F."/>
            <person name="Kohler A."/>
            <person name="Barry K."/>
            <person name="Baskaran P."/>
            <person name="Daum C."/>
            <person name="Fauchery L."/>
            <person name="Ihrmark K."/>
            <person name="Kuo A."/>
            <person name="LaButti K."/>
            <person name="Lipzen A."/>
            <person name="Morin E."/>
            <person name="Grigoriev I.V."/>
            <person name="Henrissat B."/>
            <person name="Lindahl B."/>
            <person name="Martin F."/>
        </authorList>
    </citation>
    <scope>NUCLEOTIDE SEQUENCE</scope>
    <source>
        <strain evidence="2">JB14</strain>
    </source>
</reference>
<dbReference type="EMBL" id="ML769979">
    <property type="protein sequence ID" value="KAE9385485.1"/>
    <property type="molecule type" value="Genomic_DNA"/>
</dbReference>
<evidence type="ECO:0000313" key="3">
    <source>
        <dbReference type="Proteomes" id="UP000799118"/>
    </source>
</evidence>
<accession>A0A6A4GJP2</accession>
<feature type="compositionally biased region" description="Basic and acidic residues" evidence="1">
    <location>
        <begin position="653"/>
        <end position="664"/>
    </location>
</feature>
<dbReference type="Proteomes" id="UP000799118">
    <property type="component" value="Unassembled WGS sequence"/>
</dbReference>
<proteinExistence type="predicted"/>
<feature type="compositionally biased region" description="Basic residues" evidence="1">
    <location>
        <begin position="638"/>
        <end position="652"/>
    </location>
</feature>
<dbReference type="AlphaFoldDB" id="A0A6A4GJP2"/>
<feature type="compositionally biased region" description="Acidic residues" evidence="1">
    <location>
        <begin position="590"/>
        <end position="605"/>
    </location>
</feature>